<comment type="caution">
    <text evidence="1">The sequence shown here is derived from an EMBL/GenBank/DDBJ whole genome shotgun (WGS) entry which is preliminary data.</text>
</comment>
<dbReference type="Proteomes" id="UP000738349">
    <property type="component" value="Unassembled WGS sequence"/>
</dbReference>
<name>A0A9P9IW13_9HYPO</name>
<keyword evidence="2" id="KW-1185">Reference proteome</keyword>
<evidence type="ECO:0000313" key="1">
    <source>
        <dbReference type="EMBL" id="KAH7137658.1"/>
    </source>
</evidence>
<dbReference type="OrthoDB" id="5245050at2759"/>
<gene>
    <name evidence="1" type="ORF">EDB81DRAFT_885940</name>
</gene>
<evidence type="ECO:0000313" key="2">
    <source>
        <dbReference type="Proteomes" id="UP000738349"/>
    </source>
</evidence>
<dbReference type="AlphaFoldDB" id="A0A9P9IW13"/>
<sequence>MFTTMLVTEYHEVNKAFPPGVADQDLLETCRQLANDLNKARVSLDELQDLTSVQHDKLEEEAMKRQIQEMDLDQHKEALSQKVRECYVKDQIIQDQGRFLQLVLENAQSKDQLISSLYTQIEEFKALLRKYGDGHLSKKRKL</sequence>
<dbReference type="EMBL" id="JAGMUV010000012">
    <property type="protein sequence ID" value="KAH7137658.1"/>
    <property type="molecule type" value="Genomic_DNA"/>
</dbReference>
<protein>
    <submittedName>
        <fullName evidence="1">Uncharacterized protein</fullName>
    </submittedName>
</protein>
<organism evidence="1 2">
    <name type="scientific">Dactylonectria macrodidyma</name>
    <dbReference type="NCBI Taxonomy" id="307937"/>
    <lineage>
        <taxon>Eukaryota</taxon>
        <taxon>Fungi</taxon>
        <taxon>Dikarya</taxon>
        <taxon>Ascomycota</taxon>
        <taxon>Pezizomycotina</taxon>
        <taxon>Sordariomycetes</taxon>
        <taxon>Hypocreomycetidae</taxon>
        <taxon>Hypocreales</taxon>
        <taxon>Nectriaceae</taxon>
        <taxon>Dactylonectria</taxon>
    </lineage>
</organism>
<accession>A0A9P9IW13</accession>
<reference evidence="1" key="1">
    <citation type="journal article" date="2021" name="Nat. Commun.">
        <title>Genetic determinants of endophytism in the Arabidopsis root mycobiome.</title>
        <authorList>
            <person name="Mesny F."/>
            <person name="Miyauchi S."/>
            <person name="Thiergart T."/>
            <person name="Pickel B."/>
            <person name="Atanasova L."/>
            <person name="Karlsson M."/>
            <person name="Huettel B."/>
            <person name="Barry K.W."/>
            <person name="Haridas S."/>
            <person name="Chen C."/>
            <person name="Bauer D."/>
            <person name="Andreopoulos W."/>
            <person name="Pangilinan J."/>
            <person name="LaButti K."/>
            <person name="Riley R."/>
            <person name="Lipzen A."/>
            <person name="Clum A."/>
            <person name="Drula E."/>
            <person name="Henrissat B."/>
            <person name="Kohler A."/>
            <person name="Grigoriev I.V."/>
            <person name="Martin F.M."/>
            <person name="Hacquard S."/>
        </authorList>
    </citation>
    <scope>NUCLEOTIDE SEQUENCE</scope>
    <source>
        <strain evidence="1">MPI-CAGE-AT-0147</strain>
    </source>
</reference>
<proteinExistence type="predicted"/>